<dbReference type="GO" id="GO:0016757">
    <property type="term" value="F:glycosyltransferase activity"/>
    <property type="evidence" value="ECO:0007669"/>
    <property type="project" value="UniProtKB-KW"/>
</dbReference>
<proteinExistence type="predicted"/>
<dbReference type="CDD" id="cd04186">
    <property type="entry name" value="GT_2_like_c"/>
    <property type="match status" value="1"/>
</dbReference>
<organism evidence="2 3">
    <name type="scientific">Effusibacillus consociatus</name>
    <dbReference type="NCBI Taxonomy" id="1117041"/>
    <lineage>
        <taxon>Bacteria</taxon>
        <taxon>Bacillati</taxon>
        <taxon>Bacillota</taxon>
        <taxon>Bacilli</taxon>
        <taxon>Bacillales</taxon>
        <taxon>Alicyclobacillaceae</taxon>
        <taxon>Effusibacillus</taxon>
    </lineage>
</organism>
<protein>
    <submittedName>
        <fullName evidence="2">Glycosyltransferase family 2 protein</fullName>
        <ecNumber evidence="2">2.4.-.-</ecNumber>
    </submittedName>
</protein>
<keyword evidence="2" id="KW-0808">Transferase</keyword>
<dbReference type="Proteomes" id="UP001596002">
    <property type="component" value="Unassembled WGS sequence"/>
</dbReference>
<sequence>MNPLISIIIPLFNQYQVTEQCLNSIFKKTGIPYELILIDNGSTDGTREKISRLEVKDYDQLKNLQIIYNRDNLGVAKAWNQGIKQANGDFICICNNDIVVSKNWLPPLVEQMRSNLNLGMVSPVENFYIRVHAGRNQFPEEYEFLSSRPGPQPTLESLDEYYNGFERFAASFTEKYRSQQYFDELFSIVLIRKELFEEIGLFEEGFGLAFWEDVDFVQRTLLSEKFSDIMVYPGSYVHHYGNVTSSLFIQLGSRQFESSAVNFTRKWGDVGDSIYQKLKMGSLNSEEMKRLRNEIRPLVSFLNGHT</sequence>
<dbReference type="RefSeq" id="WP_380023359.1">
    <property type="nucleotide sequence ID" value="NZ_JBHSHC010000002.1"/>
</dbReference>
<dbReference type="SUPFAM" id="SSF53448">
    <property type="entry name" value="Nucleotide-diphospho-sugar transferases"/>
    <property type="match status" value="1"/>
</dbReference>
<evidence type="ECO:0000313" key="2">
    <source>
        <dbReference type="EMBL" id="MFC4765811.1"/>
    </source>
</evidence>
<dbReference type="Gene3D" id="3.90.550.10">
    <property type="entry name" value="Spore Coat Polysaccharide Biosynthesis Protein SpsA, Chain A"/>
    <property type="match status" value="1"/>
</dbReference>
<dbReference type="Pfam" id="PF00535">
    <property type="entry name" value="Glycos_transf_2"/>
    <property type="match status" value="1"/>
</dbReference>
<accession>A0ABV9PU74</accession>
<gene>
    <name evidence="2" type="ORF">ACFO8Q_00115</name>
</gene>
<dbReference type="InterPro" id="IPR001173">
    <property type="entry name" value="Glyco_trans_2-like"/>
</dbReference>
<comment type="caution">
    <text evidence="2">The sequence shown here is derived from an EMBL/GenBank/DDBJ whole genome shotgun (WGS) entry which is preliminary data.</text>
</comment>
<evidence type="ECO:0000313" key="3">
    <source>
        <dbReference type="Proteomes" id="UP001596002"/>
    </source>
</evidence>
<evidence type="ECO:0000259" key="1">
    <source>
        <dbReference type="Pfam" id="PF00535"/>
    </source>
</evidence>
<feature type="domain" description="Glycosyltransferase 2-like" evidence="1">
    <location>
        <begin position="6"/>
        <end position="198"/>
    </location>
</feature>
<reference evidence="3" key="1">
    <citation type="journal article" date="2019" name="Int. J. Syst. Evol. Microbiol.">
        <title>The Global Catalogue of Microorganisms (GCM) 10K type strain sequencing project: providing services to taxonomists for standard genome sequencing and annotation.</title>
        <authorList>
            <consortium name="The Broad Institute Genomics Platform"/>
            <consortium name="The Broad Institute Genome Sequencing Center for Infectious Disease"/>
            <person name="Wu L."/>
            <person name="Ma J."/>
        </authorList>
    </citation>
    <scope>NUCLEOTIDE SEQUENCE [LARGE SCALE GENOMIC DNA]</scope>
    <source>
        <strain evidence="3">WYCCWR 12678</strain>
    </source>
</reference>
<dbReference type="PANTHER" id="PTHR43179">
    <property type="entry name" value="RHAMNOSYLTRANSFERASE WBBL"/>
    <property type="match status" value="1"/>
</dbReference>
<dbReference type="InterPro" id="IPR029044">
    <property type="entry name" value="Nucleotide-diphossugar_trans"/>
</dbReference>
<dbReference type="PANTHER" id="PTHR43179:SF7">
    <property type="entry name" value="RHAMNOSYLTRANSFERASE WBBL"/>
    <property type="match status" value="1"/>
</dbReference>
<name>A0ABV9PU74_9BACL</name>
<dbReference type="EMBL" id="JBHSHC010000002">
    <property type="protein sequence ID" value="MFC4765811.1"/>
    <property type="molecule type" value="Genomic_DNA"/>
</dbReference>
<keyword evidence="2" id="KW-0328">Glycosyltransferase</keyword>
<dbReference type="EC" id="2.4.-.-" evidence="2"/>
<keyword evidence="3" id="KW-1185">Reference proteome</keyword>